<evidence type="ECO:0000256" key="4">
    <source>
        <dbReference type="ARBA" id="ARBA00023143"/>
    </source>
</evidence>
<keyword evidence="8" id="KW-0282">Flagellum</keyword>
<comment type="function">
    <text evidence="5">Required for morphogenesis and for the elongation of the flagellar filament by facilitating polymerization of the flagellin monomers at the tip of growing filament. Forms a capping structure, which prevents flagellin subunits (transported through the central channel of the flagellum) from leaking out without polymerization at the distal end.</text>
</comment>
<keyword evidence="4 5" id="KW-0975">Bacterial flagellum</keyword>
<dbReference type="AlphaFoldDB" id="Q2RRB0"/>
<dbReference type="PANTHER" id="PTHR30288:SF0">
    <property type="entry name" value="FLAGELLAR HOOK-ASSOCIATED PROTEIN 2"/>
    <property type="match status" value="1"/>
</dbReference>
<dbReference type="InterPro" id="IPR010810">
    <property type="entry name" value="Flagellin_hook_IN_motif"/>
</dbReference>
<dbReference type="PATRIC" id="fig|269796.9.peg.2642"/>
<protein>
    <recommendedName>
        <fullName evidence="5">Flagellar hook-associated protein 2</fullName>
        <shortName evidence="5">HAP2</shortName>
    </recommendedName>
    <alternativeName>
        <fullName evidence="5">Flagellar cap protein</fullName>
    </alternativeName>
</protein>
<dbReference type="PhylomeDB" id="Q2RRB0"/>
<comment type="subcellular location">
    <subcellularLocation>
        <location evidence="5">Secreted</location>
    </subcellularLocation>
    <subcellularLocation>
        <location evidence="5">Bacterial flagellum</location>
    </subcellularLocation>
</comment>
<reference evidence="8 9" key="1">
    <citation type="journal article" date="2011" name="Stand. Genomic Sci.">
        <title>Complete genome sequence of Rhodospirillum rubrum type strain (S1).</title>
        <authorList>
            <person name="Munk A.C."/>
            <person name="Copeland A."/>
            <person name="Lucas S."/>
            <person name="Lapidus A."/>
            <person name="Del Rio T.G."/>
            <person name="Barry K."/>
            <person name="Detter J.C."/>
            <person name="Hammon N."/>
            <person name="Israni S."/>
            <person name="Pitluck S."/>
            <person name="Brettin T."/>
            <person name="Bruce D."/>
            <person name="Han C."/>
            <person name="Tapia R."/>
            <person name="Gilna P."/>
            <person name="Schmutz J."/>
            <person name="Larimer F."/>
            <person name="Land M."/>
            <person name="Kyrpides N.C."/>
            <person name="Mavromatis K."/>
            <person name="Richardson P."/>
            <person name="Rohde M."/>
            <person name="Goker M."/>
            <person name="Klenk H.P."/>
            <person name="Zhang Y."/>
            <person name="Roberts G.P."/>
            <person name="Reslewic S."/>
            <person name="Schwartz D.C."/>
        </authorList>
    </citation>
    <scope>NUCLEOTIDE SEQUENCE [LARGE SCALE GENOMIC DNA]</scope>
    <source>
        <strain evidence="9">ATCC 11170 / ATH 1.1.1 / DSM 467 / LMG 4362 / NCIMB 8255 / S1</strain>
    </source>
</reference>
<dbReference type="eggNOG" id="COG1345">
    <property type="taxonomic scope" value="Bacteria"/>
</dbReference>
<evidence type="ECO:0000256" key="2">
    <source>
        <dbReference type="ARBA" id="ARBA00011255"/>
    </source>
</evidence>
<dbReference type="STRING" id="269796.Rru_A2535"/>
<dbReference type="GO" id="GO:0009421">
    <property type="term" value="C:bacterial-type flagellum filament cap"/>
    <property type="evidence" value="ECO:0007669"/>
    <property type="project" value="InterPro"/>
</dbReference>
<dbReference type="Proteomes" id="UP000001929">
    <property type="component" value="Chromosome"/>
</dbReference>
<evidence type="ECO:0000256" key="5">
    <source>
        <dbReference type="RuleBase" id="RU362066"/>
    </source>
</evidence>
<feature type="domain" description="Flagellar hook-associated protein 2 C-terminal" evidence="7">
    <location>
        <begin position="236"/>
        <end position="532"/>
    </location>
</feature>
<dbReference type="GO" id="GO:0005576">
    <property type="term" value="C:extracellular region"/>
    <property type="evidence" value="ECO:0007669"/>
    <property type="project" value="UniProtKB-SubCell"/>
</dbReference>
<dbReference type="EnsemblBacteria" id="ABC23335">
    <property type="protein sequence ID" value="ABC23335"/>
    <property type="gene ID" value="Rru_A2535"/>
</dbReference>
<dbReference type="GO" id="GO:0007155">
    <property type="term" value="P:cell adhesion"/>
    <property type="evidence" value="ECO:0007669"/>
    <property type="project" value="InterPro"/>
</dbReference>
<keyword evidence="9" id="KW-1185">Reference proteome</keyword>
<dbReference type="InterPro" id="IPR003481">
    <property type="entry name" value="FliD_N"/>
</dbReference>
<evidence type="ECO:0000256" key="1">
    <source>
        <dbReference type="ARBA" id="ARBA00009764"/>
    </source>
</evidence>
<dbReference type="HOGENOM" id="CLU_034841_0_0_5"/>
<dbReference type="PANTHER" id="PTHR30288">
    <property type="entry name" value="FLAGELLAR CAP/ASSEMBLY PROTEIN FLID"/>
    <property type="match status" value="1"/>
</dbReference>
<dbReference type="Pfam" id="PF07196">
    <property type="entry name" value="Flagellin_IN"/>
    <property type="match status" value="1"/>
</dbReference>
<keyword evidence="3" id="KW-0175">Coiled coil</keyword>
<proteinExistence type="inferred from homology"/>
<dbReference type="InterPro" id="IPR040026">
    <property type="entry name" value="FliD"/>
</dbReference>
<accession>Q2RRB0</accession>
<feature type="domain" description="Flagellar hook-associated protein 2 N-terminal" evidence="6">
    <location>
        <begin position="26"/>
        <end position="130"/>
    </location>
</feature>
<evidence type="ECO:0000313" key="8">
    <source>
        <dbReference type="EMBL" id="ABC23335.1"/>
    </source>
</evidence>
<evidence type="ECO:0000256" key="3">
    <source>
        <dbReference type="ARBA" id="ARBA00023054"/>
    </source>
</evidence>
<name>Q2RRB0_RHORT</name>
<dbReference type="InterPro" id="IPR010809">
    <property type="entry name" value="FliD_C"/>
</dbReference>
<evidence type="ECO:0000259" key="6">
    <source>
        <dbReference type="Pfam" id="PF02465"/>
    </source>
</evidence>
<dbReference type="GO" id="GO:0071973">
    <property type="term" value="P:bacterial-type flagellum-dependent cell motility"/>
    <property type="evidence" value="ECO:0007669"/>
    <property type="project" value="TreeGrafter"/>
</dbReference>
<keyword evidence="8" id="KW-0966">Cell projection</keyword>
<sequence>MSTSVSSSTVTTATSGSGTTYISGTSGFDSSALIKAAVNARMQPAYTLDAAIKDAGTKVTSWQEMLTDLTAISDSLKPLSSAKGAVYSTFTAYLNSSTLTTPSSYVAATVTDGAAAGIYDVKIERLATTHKVAANAVATATTVGPGSFTLKAGTAEGATITLDKATSLSDLAKAINAQSATSGVSATLVKTSDNQSTLVLSATTTGVAITATDTDGLLAGLGLDSGDFTVDGESLKAKLTIDGVTVTSSTNDIKDLVPGVSLNLYAATGTGSITLEIGQDLSALKKQVETFVKAFNAYRTFALTQQATDENGAADTAILFGDGLLRSANSAIFDAINANTKVGGVTLANFGITMGTGNMLEIDDAALQKALLQDPKAIQAFFQTSSTSTSPDLGVYQAGGKVATGDYTVNVTVDGSGAVTGATINGVALAVNGTTLTGTTGSAYEGVTLVYTGKEAGTHTATLSISRGLADTMLSSLETYTNSSTGLIANKVANLNQTIATKQSRRDEIATSAASYEDQLVKYYARLEAQIQASKTTLQKIEALFFSKNND</sequence>
<dbReference type="GO" id="GO:0009424">
    <property type="term" value="C:bacterial-type flagellum hook"/>
    <property type="evidence" value="ECO:0007669"/>
    <property type="project" value="UniProtKB-UniRule"/>
</dbReference>
<dbReference type="Pfam" id="PF07195">
    <property type="entry name" value="FliD_C"/>
    <property type="match status" value="1"/>
</dbReference>
<evidence type="ECO:0000313" key="9">
    <source>
        <dbReference type="Proteomes" id="UP000001929"/>
    </source>
</evidence>
<comment type="subunit">
    <text evidence="2 5">Homopentamer.</text>
</comment>
<organism evidence="8 9">
    <name type="scientific">Rhodospirillum rubrum (strain ATCC 11170 / ATH 1.1.1 / DSM 467 / LMG 4362 / NCIMB 8255 / S1)</name>
    <dbReference type="NCBI Taxonomy" id="269796"/>
    <lineage>
        <taxon>Bacteria</taxon>
        <taxon>Pseudomonadati</taxon>
        <taxon>Pseudomonadota</taxon>
        <taxon>Alphaproteobacteria</taxon>
        <taxon>Rhodospirillales</taxon>
        <taxon>Rhodospirillaceae</taxon>
        <taxon>Rhodospirillum</taxon>
    </lineage>
</organism>
<gene>
    <name evidence="8" type="ordered locus">Rru_A2535</name>
</gene>
<evidence type="ECO:0000259" key="7">
    <source>
        <dbReference type="Pfam" id="PF07195"/>
    </source>
</evidence>
<dbReference type="KEGG" id="rru:Rru_A2535"/>
<dbReference type="EMBL" id="CP000230">
    <property type="protein sequence ID" value="ABC23335.1"/>
    <property type="molecule type" value="Genomic_DNA"/>
</dbReference>
<comment type="similarity">
    <text evidence="1 5">Belongs to the FliD family.</text>
</comment>
<keyword evidence="8" id="KW-0969">Cilium</keyword>
<dbReference type="Pfam" id="PF02465">
    <property type="entry name" value="FliD_N"/>
    <property type="match status" value="1"/>
</dbReference>
<keyword evidence="5" id="KW-0964">Secreted</keyword>
<dbReference type="RefSeq" id="WP_011390288.1">
    <property type="nucleotide sequence ID" value="NC_007643.1"/>
</dbReference>